<reference evidence="5 6" key="1">
    <citation type="submission" date="2014-08" db="EMBL/GenBank/DDBJ databases">
        <title>Clostridium innocuum, an unnegligible vancomycin-resistant pathogen causing extra-intestinal infections.</title>
        <authorList>
            <person name="Feng Y."/>
            <person name="Chiu C.-H."/>
        </authorList>
    </citation>
    <scope>NUCLEOTIDE SEQUENCE [LARGE SCALE GENOMIC DNA]</scope>
    <source>
        <strain evidence="5 6">AN88</strain>
    </source>
</reference>
<sequence length="259" mass="29066">MRLDVYLSTQGLCDSRARAQDAIQEGRVTVNGRIAKKSSMPVNDSMDIKLEEAETAFASRAGYKLYDVLKPFEIDLEGRVVLDVGASTGGFSDVCLQNKARLVYAVDVGKDQLLERLKNDPRIINMEGVNCRYLSGDMFDPRPDFACMDVSFISIRQILPVLADQFADMEIVALVKPQFEAGRAKVGKHGIVKNEKVHIEVLQSMCDYVKTLGLYVHHLCASSVLGRDGNKEFVMHLKHTQTHKVFPIRDIVKNYTVKR</sequence>
<dbReference type="PROSITE" id="PS50889">
    <property type="entry name" value="S4"/>
    <property type="match status" value="1"/>
</dbReference>
<evidence type="ECO:0000256" key="1">
    <source>
        <dbReference type="ARBA" id="ARBA00022884"/>
    </source>
</evidence>
<proteinExistence type="inferred from homology"/>
<comment type="similarity">
    <text evidence="2">Belongs to the TlyA family.</text>
</comment>
<dbReference type="EMBL" id="JQIF01000033">
    <property type="protein sequence ID" value="KGJ53769.1"/>
    <property type="molecule type" value="Genomic_DNA"/>
</dbReference>
<dbReference type="GO" id="GO:0008168">
    <property type="term" value="F:methyltransferase activity"/>
    <property type="evidence" value="ECO:0007669"/>
    <property type="project" value="InterPro"/>
</dbReference>
<evidence type="ECO:0000259" key="4">
    <source>
        <dbReference type="SMART" id="SM00363"/>
    </source>
</evidence>
<dbReference type="NCBIfam" id="TIGR00478">
    <property type="entry name" value="tly"/>
    <property type="match status" value="1"/>
</dbReference>
<dbReference type="RefSeq" id="WP_044904780.1">
    <property type="nucleotide sequence ID" value="NZ_JQIF01000033.1"/>
</dbReference>
<name>A0A099I732_CLOIN</name>
<evidence type="ECO:0000256" key="2">
    <source>
        <dbReference type="ARBA" id="ARBA00029460"/>
    </source>
</evidence>
<organism evidence="5 6">
    <name type="scientific">Clostridium innocuum</name>
    <dbReference type="NCBI Taxonomy" id="1522"/>
    <lineage>
        <taxon>Bacteria</taxon>
        <taxon>Bacillati</taxon>
        <taxon>Bacillota</taxon>
        <taxon>Clostridia</taxon>
        <taxon>Eubacteriales</taxon>
        <taxon>Clostridiaceae</taxon>
        <taxon>Clostridium</taxon>
    </lineage>
</organism>
<dbReference type="Gene3D" id="3.40.50.150">
    <property type="entry name" value="Vaccinia Virus protein VP39"/>
    <property type="match status" value="1"/>
</dbReference>
<protein>
    <submittedName>
        <fullName evidence="5">Hemolysin TlyA family protein</fullName>
    </submittedName>
</protein>
<dbReference type="PANTHER" id="PTHR32319">
    <property type="entry name" value="BACTERIAL HEMOLYSIN-LIKE PROTEIN"/>
    <property type="match status" value="1"/>
</dbReference>
<evidence type="ECO:0000256" key="3">
    <source>
        <dbReference type="PROSITE-ProRule" id="PRU00182"/>
    </source>
</evidence>
<dbReference type="InterPro" id="IPR002942">
    <property type="entry name" value="S4_RNA-bd"/>
</dbReference>
<dbReference type="CDD" id="cd00165">
    <property type="entry name" value="S4"/>
    <property type="match status" value="1"/>
</dbReference>
<accession>A0A099I732</accession>
<dbReference type="PANTHER" id="PTHR32319:SF0">
    <property type="entry name" value="BACTERIAL HEMOLYSIN-LIKE PROTEIN"/>
    <property type="match status" value="1"/>
</dbReference>
<dbReference type="SUPFAM" id="SSF53335">
    <property type="entry name" value="S-adenosyl-L-methionine-dependent methyltransferases"/>
    <property type="match status" value="1"/>
</dbReference>
<comment type="caution">
    <text evidence="5">The sequence shown here is derived from an EMBL/GenBank/DDBJ whole genome shotgun (WGS) entry which is preliminary data.</text>
</comment>
<dbReference type="InterPro" id="IPR029063">
    <property type="entry name" value="SAM-dependent_MTases_sf"/>
</dbReference>
<dbReference type="InterPro" id="IPR036986">
    <property type="entry name" value="S4_RNA-bd_sf"/>
</dbReference>
<evidence type="ECO:0000313" key="5">
    <source>
        <dbReference type="EMBL" id="KGJ53769.1"/>
    </source>
</evidence>
<dbReference type="GO" id="GO:0003723">
    <property type="term" value="F:RNA binding"/>
    <property type="evidence" value="ECO:0007669"/>
    <property type="project" value="UniProtKB-KW"/>
</dbReference>
<feature type="domain" description="RNA-binding S4" evidence="4">
    <location>
        <begin position="1"/>
        <end position="61"/>
    </location>
</feature>
<dbReference type="Gene3D" id="3.10.290.10">
    <property type="entry name" value="RNA-binding S4 domain"/>
    <property type="match status" value="1"/>
</dbReference>
<dbReference type="SUPFAM" id="SSF55174">
    <property type="entry name" value="Alpha-L RNA-binding motif"/>
    <property type="match status" value="1"/>
</dbReference>
<dbReference type="PIRSF" id="PIRSF005578">
    <property type="entry name" value="TlyA"/>
    <property type="match status" value="1"/>
</dbReference>
<dbReference type="SMART" id="SM00363">
    <property type="entry name" value="S4"/>
    <property type="match status" value="1"/>
</dbReference>
<dbReference type="Pfam" id="PF01728">
    <property type="entry name" value="FtsJ"/>
    <property type="match status" value="1"/>
</dbReference>
<gene>
    <name evidence="5" type="ORF">CIAN88_07270</name>
</gene>
<dbReference type="InterPro" id="IPR047048">
    <property type="entry name" value="TlyA"/>
</dbReference>
<dbReference type="Proteomes" id="UP000030008">
    <property type="component" value="Unassembled WGS sequence"/>
</dbReference>
<dbReference type="CDD" id="cd02440">
    <property type="entry name" value="AdoMet_MTases"/>
    <property type="match status" value="1"/>
</dbReference>
<evidence type="ECO:0000313" key="6">
    <source>
        <dbReference type="Proteomes" id="UP000030008"/>
    </source>
</evidence>
<dbReference type="InterPro" id="IPR004538">
    <property type="entry name" value="Hemolysin_A/TlyA"/>
</dbReference>
<dbReference type="AlphaFoldDB" id="A0A099I732"/>
<keyword evidence="1 3" id="KW-0694">RNA-binding</keyword>
<dbReference type="InterPro" id="IPR002877">
    <property type="entry name" value="RNA_MeTrfase_FtsJ_dom"/>
</dbReference>
<dbReference type="Pfam" id="PF01479">
    <property type="entry name" value="S4"/>
    <property type="match status" value="1"/>
</dbReference>
<dbReference type="GO" id="GO:0032259">
    <property type="term" value="P:methylation"/>
    <property type="evidence" value="ECO:0007669"/>
    <property type="project" value="InterPro"/>
</dbReference>